<gene>
    <name evidence="1" type="ORF">E2C01_065260</name>
</gene>
<accession>A0A5B7HLE9</accession>
<organism evidence="1 2">
    <name type="scientific">Portunus trituberculatus</name>
    <name type="common">Swimming crab</name>
    <name type="synonym">Neptunus trituberculatus</name>
    <dbReference type="NCBI Taxonomy" id="210409"/>
    <lineage>
        <taxon>Eukaryota</taxon>
        <taxon>Metazoa</taxon>
        <taxon>Ecdysozoa</taxon>
        <taxon>Arthropoda</taxon>
        <taxon>Crustacea</taxon>
        <taxon>Multicrustacea</taxon>
        <taxon>Malacostraca</taxon>
        <taxon>Eumalacostraca</taxon>
        <taxon>Eucarida</taxon>
        <taxon>Decapoda</taxon>
        <taxon>Pleocyemata</taxon>
        <taxon>Brachyura</taxon>
        <taxon>Eubrachyura</taxon>
        <taxon>Portunoidea</taxon>
        <taxon>Portunidae</taxon>
        <taxon>Portuninae</taxon>
        <taxon>Portunus</taxon>
    </lineage>
</organism>
<dbReference type="Proteomes" id="UP000324222">
    <property type="component" value="Unassembled WGS sequence"/>
</dbReference>
<proteinExistence type="predicted"/>
<name>A0A5B7HLE9_PORTR</name>
<comment type="caution">
    <text evidence="1">The sequence shown here is derived from an EMBL/GenBank/DDBJ whole genome shotgun (WGS) entry which is preliminary data.</text>
</comment>
<evidence type="ECO:0000313" key="2">
    <source>
        <dbReference type="Proteomes" id="UP000324222"/>
    </source>
</evidence>
<sequence length="38" mass="4745">MKKKKSKYRIRNSIHLKVCKRIKLRKKLYIFSHLKVCK</sequence>
<keyword evidence="2" id="KW-1185">Reference proteome</keyword>
<protein>
    <submittedName>
        <fullName evidence="1">Uncharacterized protein</fullName>
    </submittedName>
</protein>
<dbReference type="AlphaFoldDB" id="A0A5B7HLE9"/>
<dbReference type="EMBL" id="VSRR010032095">
    <property type="protein sequence ID" value="MPC70993.1"/>
    <property type="molecule type" value="Genomic_DNA"/>
</dbReference>
<reference evidence="1 2" key="1">
    <citation type="submission" date="2019-05" db="EMBL/GenBank/DDBJ databases">
        <title>Another draft genome of Portunus trituberculatus and its Hox gene families provides insights of decapod evolution.</title>
        <authorList>
            <person name="Jeong J.-H."/>
            <person name="Song I."/>
            <person name="Kim S."/>
            <person name="Choi T."/>
            <person name="Kim D."/>
            <person name="Ryu S."/>
            <person name="Kim W."/>
        </authorList>
    </citation>
    <scope>NUCLEOTIDE SEQUENCE [LARGE SCALE GENOMIC DNA]</scope>
    <source>
        <tissue evidence="1">Muscle</tissue>
    </source>
</reference>
<evidence type="ECO:0000313" key="1">
    <source>
        <dbReference type="EMBL" id="MPC70993.1"/>
    </source>
</evidence>